<dbReference type="Proteomes" id="UP001218231">
    <property type="component" value="Plasmid unnamed1"/>
</dbReference>
<gene>
    <name evidence="1" type="ORF">PQ457_19905</name>
</gene>
<evidence type="ECO:0000313" key="2">
    <source>
        <dbReference type="Proteomes" id="UP001218231"/>
    </source>
</evidence>
<geneLocation type="plasmid" evidence="1 2">
    <name>unnamed1</name>
</geneLocation>
<keyword evidence="1" id="KW-0614">Plasmid</keyword>
<dbReference type="EMBL" id="CP117418">
    <property type="protein sequence ID" value="WCT79268.1"/>
    <property type="molecule type" value="Genomic_DNA"/>
</dbReference>
<reference evidence="1 2" key="1">
    <citation type="submission" date="2023-02" db="EMBL/GenBank/DDBJ databases">
        <title>Genome sequence of Novosphingobium humi KACC 19094.</title>
        <authorList>
            <person name="Kim S."/>
            <person name="Heo J."/>
            <person name="Kwon S.-W."/>
        </authorList>
    </citation>
    <scope>NUCLEOTIDE SEQUENCE [LARGE SCALE GENOMIC DNA]</scope>
    <source>
        <strain evidence="1 2">KACC 19094</strain>
        <plasmid evidence="1 2">unnamed1</plasmid>
    </source>
</reference>
<evidence type="ECO:0000313" key="1">
    <source>
        <dbReference type="EMBL" id="WCT79268.1"/>
    </source>
</evidence>
<sequence length="99" mass="11090">MTQRTKTLSVCLPQASADQIRDLAEKRGANVSHVLRELVQIALPFAGFLPQCDLVRLAANLEYIQAAIDFQMSRNFPEEAEQLPSLVIKRMAVHHGYQA</sequence>
<proteinExistence type="predicted"/>
<evidence type="ECO:0008006" key="3">
    <source>
        <dbReference type="Google" id="ProtNLM"/>
    </source>
</evidence>
<protein>
    <recommendedName>
        <fullName evidence="3">Ribbon-helix-helix protein CopG domain-containing protein</fullName>
    </recommendedName>
</protein>
<organism evidence="1 2">
    <name type="scientific">Novosphingobium humi</name>
    <dbReference type="NCBI Taxonomy" id="2282397"/>
    <lineage>
        <taxon>Bacteria</taxon>
        <taxon>Pseudomonadati</taxon>
        <taxon>Pseudomonadota</taxon>
        <taxon>Alphaproteobacteria</taxon>
        <taxon>Sphingomonadales</taxon>
        <taxon>Sphingomonadaceae</taxon>
        <taxon>Novosphingobium</taxon>
    </lineage>
</organism>
<dbReference type="RefSeq" id="WP_273619545.1">
    <property type="nucleotide sequence ID" value="NZ_CP117418.1"/>
</dbReference>
<accession>A0ABY7U219</accession>
<name>A0ABY7U219_9SPHN</name>
<keyword evidence="2" id="KW-1185">Reference proteome</keyword>